<keyword evidence="1" id="KW-0175">Coiled coil</keyword>
<proteinExistence type="predicted"/>
<dbReference type="OrthoDB" id="2220700at2"/>
<organism evidence="3 4">
    <name type="scientific">Siminovitchia terrae</name>
    <name type="common">Bacillus terrae</name>
    <dbReference type="NCBI Taxonomy" id="1914933"/>
    <lineage>
        <taxon>Bacteria</taxon>
        <taxon>Bacillati</taxon>
        <taxon>Bacillota</taxon>
        <taxon>Bacilli</taxon>
        <taxon>Bacillales</taxon>
        <taxon>Bacillaceae</taxon>
        <taxon>Siminovitchia</taxon>
    </lineage>
</organism>
<dbReference type="Proteomes" id="UP000287296">
    <property type="component" value="Unassembled WGS sequence"/>
</dbReference>
<evidence type="ECO:0000256" key="1">
    <source>
        <dbReference type="SAM" id="Coils"/>
    </source>
</evidence>
<evidence type="ECO:0000313" key="2">
    <source>
        <dbReference type="EMBL" id="GIN95736.1"/>
    </source>
</evidence>
<reference evidence="3 4" key="1">
    <citation type="submission" date="2018-12" db="EMBL/GenBank/DDBJ databases">
        <authorList>
            <person name="Sun L."/>
            <person name="Chen Z."/>
        </authorList>
    </citation>
    <scope>NUCLEOTIDE SEQUENCE [LARGE SCALE GENOMIC DNA]</scope>
    <source>
        <strain evidence="3 4">LMG 29736</strain>
    </source>
</reference>
<sequence>MENVIVTFFDVESEAFQALAELKQKQFQRNDFVLSQVAIIKKENGKLVFKDGFDTGIKTRNDTLIGGLVGSLIGILGGPLGVLLGFGVGTSIGAITDIDDLEEESSLIAAVASRLQENDVAIVSVISDEYDAVYDELIGKFATETRRYEASVIQEEVDHAREVEKALQEQAREKIREERSAERKAKVQAYKERIRTEMEELKVRFKS</sequence>
<name>A0A429X8P1_SIMTE</name>
<dbReference type="RefSeq" id="WP_120115911.1">
    <property type="nucleotide sequence ID" value="NZ_BORJ01000003.1"/>
</dbReference>
<reference evidence="2 5" key="2">
    <citation type="submission" date="2021-03" db="EMBL/GenBank/DDBJ databases">
        <title>Antimicrobial resistance genes in bacteria isolated from Japanese honey, and their potential for conferring macrolide and lincosamide resistance in the American foulbrood pathogen Paenibacillus larvae.</title>
        <authorList>
            <person name="Okamoto M."/>
            <person name="Kumagai M."/>
            <person name="Kanamori H."/>
            <person name="Takamatsu D."/>
        </authorList>
    </citation>
    <scope>NUCLEOTIDE SEQUENCE [LARGE SCALE GENOMIC DNA]</scope>
    <source>
        <strain evidence="2 5">J6TS1</strain>
    </source>
</reference>
<keyword evidence="5" id="KW-1185">Reference proteome</keyword>
<evidence type="ECO:0000313" key="4">
    <source>
        <dbReference type="Proteomes" id="UP000287296"/>
    </source>
</evidence>
<comment type="caution">
    <text evidence="3">The sequence shown here is derived from an EMBL/GenBank/DDBJ whole genome shotgun (WGS) entry which is preliminary data.</text>
</comment>
<evidence type="ECO:0000313" key="3">
    <source>
        <dbReference type="EMBL" id="RST59756.1"/>
    </source>
</evidence>
<gene>
    <name evidence="3" type="ORF">D5F11_010085</name>
    <name evidence="2" type="ORF">J6TS1_16060</name>
</gene>
<dbReference type="AlphaFoldDB" id="A0A429X8P1"/>
<dbReference type="Proteomes" id="UP000680670">
    <property type="component" value="Unassembled WGS sequence"/>
</dbReference>
<feature type="coiled-coil region" evidence="1">
    <location>
        <begin position="153"/>
        <end position="184"/>
    </location>
</feature>
<dbReference type="EMBL" id="QYTW02000008">
    <property type="protein sequence ID" value="RST59756.1"/>
    <property type="molecule type" value="Genomic_DNA"/>
</dbReference>
<evidence type="ECO:0000313" key="5">
    <source>
        <dbReference type="Proteomes" id="UP000680670"/>
    </source>
</evidence>
<dbReference type="EMBL" id="BORJ01000003">
    <property type="protein sequence ID" value="GIN95736.1"/>
    <property type="molecule type" value="Genomic_DNA"/>
</dbReference>
<accession>A0A429X8P1</accession>
<protein>
    <submittedName>
        <fullName evidence="3">DUF1269 domain-containing protein</fullName>
    </submittedName>
</protein>